<evidence type="ECO:0000313" key="3">
    <source>
        <dbReference type="EMBL" id="HEC56916.1"/>
    </source>
</evidence>
<accession>A0A7C0X187</accession>
<dbReference type="CDD" id="cd22231">
    <property type="entry name" value="RHH_NikR_HicB-like"/>
    <property type="match status" value="1"/>
</dbReference>
<dbReference type="Gene3D" id="1.10.1220.10">
    <property type="entry name" value="Met repressor-like"/>
    <property type="match status" value="1"/>
</dbReference>
<dbReference type="InterPro" id="IPR002145">
    <property type="entry name" value="CopG"/>
</dbReference>
<dbReference type="EMBL" id="DQZR01000201">
    <property type="protein sequence ID" value="HDM36530.1"/>
    <property type="molecule type" value="Genomic_DNA"/>
</dbReference>
<gene>
    <name evidence="2" type="ORF">ENG09_04690</name>
    <name evidence="3" type="ORF">ENI32_03400</name>
</gene>
<dbReference type="EMBL" id="DRIE01000055">
    <property type="protein sequence ID" value="HEC56916.1"/>
    <property type="molecule type" value="Genomic_DNA"/>
</dbReference>
<dbReference type="GO" id="GO:0006355">
    <property type="term" value="P:regulation of DNA-templated transcription"/>
    <property type="evidence" value="ECO:0007669"/>
    <property type="project" value="InterPro"/>
</dbReference>
<dbReference type="AlphaFoldDB" id="A0A7C0X187"/>
<dbReference type="Proteomes" id="UP000885936">
    <property type="component" value="Unassembled WGS sequence"/>
</dbReference>
<evidence type="ECO:0000313" key="2">
    <source>
        <dbReference type="EMBL" id="HDM36530.1"/>
    </source>
</evidence>
<feature type="domain" description="Ribbon-helix-helix protein CopG" evidence="1">
    <location>
        <begin position="2"/>
        <end position="42"/>
    </location>
</feature>
<sequence length="90" mass="10232">MERITVRLPEKQIVALNALVERGDYASVSEVVRDAIREFLKKHGFGVNLADLMVERTKQLSEISESLNKIVEAEREIKYISGVDGCRLTR</sequence>
<dbReference type="Proteomes" id="UP000885863">
    <property type="component" value="Unassembled WGS sequence"/>
</dbReference>
<dbReference type="InterPro" id="IPR010985">
    <property type="entry name" value="Ribbon_hlx_hlx"/>
</dbReference>
<reference evidence="2" key="1">
    <citation type="journal article" date="2020" name="mSystems">
        <title>Genome- and Community-Level Interaction Insights into Carbon Utilization and Element Cycling Functions of Hydrothermarchaeota in Hydrothermal Sediment.</title>
        <authorList>
            <person name="Zhou Z."/>
            <person name="Liu Y."/>
            <person name="Xu W."/>
            <person name="Pan J."/>
            <person name="Luo Z.H."/>
            <person name="Li M."/>
        </authorList>
    </citation>
    <scope>NUCLEOTIDE SEQUENCE [LARGE SCALE GENOMIC DNA]</scope>
    <source>
        <strain evidence="2">HyVt-185</strain>
        <strain evidence="3">HyVt-386</strain>
    </source>
</reference>
<dbReference type="SUPFAM" id="SSF47598">
    <property type="entry name" value="Ribbon-helix-helix"/>
    <property type="match status" value="1"/>
</dbReference>
<proteinExistence type="predicted"/>
<dbReference type="InterPro" id="IPR013321">
    <property type="entry name" value="Arc_rbn_hlx_hlx"/>
</dbReference>
<organism evidence="2">
    <name type="scientific">Candidatus Syntropharchaeum butanivorans</name>
    <dbReference type="NCBI Taxonomy" id="1839936"/>
    <lineage>
        <taxon>Archaea</taxon>
        <taxon>Methanobacteriati</taxon>
        <taxon>Methanobacteriota</taxon>
        <taxon>Stenosarchaea group</taxon>
        <taxon>Methanomicrobia</taxon>
        <taxon>Methanosarcinales</taxon>
        <taxon>ANME-2 cluster</taxon>
        <taxon>Candidatus Syntropharchaeum</taxon>
    </lineage>
</organism>
<name>A0A7C0X187_9EURY</name>
<protein>
    <submittedName>
        <fullName evidence="2">Ribbon-helix-helix protein, CopG family</fullName>
    </submittedName>
</protein>
<evidence type="ECO:0000259" key="1">
    <source>
        <dbReference type="Pfam" id="PF01402"/>
    </source>
</evidence>
<dbReference type="Pfam" id="PF01402">
    <property type="entry name" value="RHH_1"/>
    <property type="match status" value="1"/>
</dbReference>
<comment type="caution">
    <text evidence="2">The sequence shown here is derived from an EMBL/GenBank/DDBJ whole genome shotgun (WGS) entry which is preliminary data.</text>
</comment>